<keyword evidence="13 21" id="KW-0675">Receptor</keyword>
<evidence type="ECO:0000256" key="1">
    <source>
        <dbReference type="ARBA" id="ARBA00004479"/>
    </source>
</evidence>
<feature type="binding site" evidence="17">
    <location>
        <position position="1376"/>
    </location>
    <ligand>
        <name>ATP</name>
        <dbReference type="ChEBI" id="CHEBI:30616"/>
    </ligand>
</feature>
<evidence type="ECO:0000256" key="14">
    <source>
        <dbReference type="ARBA" id="ARBA00023180"/>
    </source>
</evidence>
<comment type="catalytic activity">
    <reaction evidence="15">
        <text>L-threonyl-[protein] + ATP = O-phospho-L-threonyl-[protein] + ADP + H(+)</text>
        <dbReference type="Rhea" id="RHEA:46608"/>
        <dbReference type="Rhea" id="RHEA-COMP:11060"/>
        <dbReference type="Rhea" id="RHEA-COMP:11605"/>
        <dbReference type="ChEBI" id="CHEBI:15378"/>
        <dbReference type="ChEBI" id="CHEBI:30013"/>
        <dbReference type="ChEBI" id="CHEBI:30616"/>
        <dbReference type="ChEBI" id="CHEBI:61977"/>
        <dbReference type="ChEBI" id="CHEBI:456216"/>
        <dbReference type="EC" id="2.7.11.1"/>
    </reaction>
</comment>
<evidence type="ECO:0000256" key="15">
    <source>
        <dbReference type="ARBA" id="ARBA00047899"/>
    </source>
</evidence>
<dbReference type="Gene3D" id="3.30.70.1230">
    <property type="entry name" value="Nucleotide cyclase"/>
    <property type="match status" value="1"/>
</dbReference>
<dbReference type="Gene3D" id="3.30.200.20">
    <property type="entry name" value="Phosphorylase Kinase, domain 1"/>
    <property type="match status" value="2"/>
</dbReference>
<dbReference type="InterPro" id="IPR017441">
    <property type="entry name" value="Protein_kinase_ATP_BS"/>
</dbReference>
<dbReference type="GO" id="GO:0005524">
    <property type="term" value="F:ATP binding"/>
    <property type="evidence" value="ECO:0007669"/>
    <property type="project" value="UniProtKB-UniRule"/>
</dbReference>
<dbReference type="GO" id="GO:0035556">
    <property type="term" value="P:intracellular signal transduction"/>
    <property type="evidence" value="ECO:0007669"/>
    <property type="project" value="InterPro"/>
</dbReference>
<dbReference type="PANTHER" id="PTHR44329:SF298">
    <property type="entry name" value="MIXED LINEAGE KINASE DOMAIN-LIKE PROTEIN"/>
    <property type="match status" value="1"/>
</dbReference>
<evidence type="ECO:0000313" key="21">
    <source>
        <dbReference type="EMBL" id="ANB51070.1"/>
    </source>
</evidence>
<dbReference type="InterPro" id="IPR011009">
    <property type="entry name" value="Kinase-like_dom_sf"/>
</dbReference>
<dbReference type="CDD" id="cd07302">
    <property type="entry name" value="CHD"/>
    <property type="match status" value="1"/>
</dbReference>
<dbReference type="GO" id="GO:0004674">
    <property type="term" value="F:protein serine/threonine kinase activity"/>
    <property type="evidence" value="ECO:0007669"/>
    <property type="project" value="UniProtKB-KW"/>
</dbReference>
<feature type="domain" description="Guanylate cyclase" evidence="20">
    <location>
        <begin position="1103"/>
        <end position="1246"/>
    </location>
</feature>
<evidence type="ECO:0000256" key="3">
    <source>
        <dbReference type="ARBA" id="ARBA00022527"/>
    </source>
</evidence>
<evidence type="ECO:0000256" key="5">
    <source>
        <dbReference type="ARBA" id="ARBA00022692"/>
    </source>
</evidence>
<dbReference type="SUPFAM" id="SSF55073">
    <property type="entry name" value="Nucleotide cyclase"/>
    <property type="match status" value="1"/>
</dbReference>
<keyword evidence="4" id="KW-0808">Transferase</keyword>
<dbReference type="InterPro" id="IPR000719">
    <property type="entry name" value="Prot_kinase_dom"/>
</dbReference>
<evidence type="ECO:0000256" key="12">
    <source>
        <dbReference type="ARBA" id="ARBA00023136"/>
    </source>
</evidence>
<evidence type="ECO:0000256" key="8">
    <source>
        <dbReference type="ARBA" id="ARBA00022741"/>
    </source>
</evidence>
<reference evidence="21 22" key="1">
    <citation type="journal article" date="2016" name="Genome Announc.">
        <title>Complete Genome Sequence of a New Megavirus Family Member Isolated from an Inland Water Lake for the First Time in India.</title>
        <authorList>
            <person name="Chatterjee A."/>
            <person name="Ali F."/>
            <person name="Bange D."/>
            <person name="Kondabagil K."/>
        </authorList>
    </citation>
    <scope>NUCLEOTIDE SEQUENCE [LARGE SCALE GENOMIC DNA]</scope>
    <source>
        <strain evidence="21">1</strain>
    </source>
</reference>
<dbReference type="KEGG" id="vg:80513432"/>
<dbReference type="PROSITE" id="PS00022">
    <property type="entry name" value="EGF_1"/>
    <property type="match status" value="1"/>
</dbReference>
<dbReference type="RefSeq" id="YP_010776821.1">
    <property type="nucleotide sequence ID" value="NC_075034.1"/>
</dbReference>
<evidence type="ECO:0000313" key="22">
    <source>
        <dbReference type="Proteomes" id="UP000241365"/>
    </source>
</evidence>
<evidence type="ECO:0000259" key="20">
    <source>
        <dbReference type="PROSITE" id="PS50125"/>
    </source>
</evidence>
<dbReference type="Pfam" id="PF12849">
    <property type="entry name" value="PBP_like_2"/>
    <property type="match status" value="1"/>
</dbReference>
<dbReference type="InterPro" id="IPR029787">
    <property type="entry name" value="Nucleotide_cyclase"/>
</dbReference>
<keyword evidence="6" id="KW-0732">Signal</keyword>
<dbReference type="SUPFAM" id="SSF56112">
    <property type="entry name" value="Protein kinase-like (PK-like)"/>
    <property type="match status" value="2"/>
</dbReference>
<accession>A0A160EPW9</accession>
<evidence type="ECO:0000256" key="9">
    <source>
        <dbReference type="ARBA" id="ARBA00022777"/>
    </source>
</evidence>
<evidence type="ECO:0000256" key="10">
    <source>
        <dbReference type="ARBA" id="ARBA00022840"/>
    </source>
</evidence>
<feature type="transmembrane region" description="Helical" evidence="18">
    <location>
        <begin position="735"/>
        <end position="763"/>
    </location>
</feature>
<dbReference type="Gene3D" id="3.40.190.10">
    <property type="entry name" value="Periplasmic binding protein-like II"/>
    <property type="match status" value="3"/>
</dbReference>
<dbReference type="Gene3D" id="1.10.510.10">
    <property type="entry name" value="Transferase(Phosphotransferase) domain 1"/>
    <property type="match status" value="2"/>
</dbReference>
<evidence type="ECO:0000256" key="7">
    <source>
        <dbReference type="ARBA" id="ARBA00022737"/>
    </source>
</evidence>
<dbReference type="SUPFAM" id="SSF53850">
    <property type="entry name" value="Periplasmic binding protein-like II"/>
    <property type="match status" value="2"/>
</dbReference>
<organism evidence="21 22">
    <name type="scientific">Powai lake megavirus</name>
    <dbReference type="NCBI Taxonomy" id="1842663"/>
    <lineage>
        <taxon>Viruses</taxon>
        <taxon>Varidnaviria</taxon>
        <taxon>Bamfordvirae</taxon>
        <taxon>Nucleocytoviricota</taxon>
        <taxon>Megaviricetes</taxon>
        <taxon>Imitervirales</taxon>
        <taxon>Mimiviridae</taxon>
        <taxon>Megamimivirinae</taxon>
        <taxon>Megavirus</taxon>
        <taxon>Megavirus powaiense</taxon>
    </lineage>
</organism>
<dbReference type="PROSITE" id="PS00107">
    <property type="entry name" value="PROTEIN_KINASE_ATP"/>
    <property type="match status" value="2"/>
</dbReference>
<dbReference type="PROSITE" id="PS50125">
    <property type="entry name" value="GUANYLATE_CYCLASE_2"/>
    <property type="match status" value="1"/>
</dbReference>
<keyword evidence="14" id="KW-0325">Glycoprotein</keyword>
<dbReference type="EC" id="2.7.11.1" evidence="2"/>
<keyword evidence="10 17" id="KW-0067">ATP-binding</keyword>
<keyword evidence="5 18" id="KW-0812">Transmembrane</keyword>
<keyword evidence="3 21" id="KW-0723">Serine/threonine-protein kinase</keyword>
<dbReference type="InterPro" id="IPR051681">
    <property type="entry name" value="Ser/Thr_Kinases-Pseudokinases"/>
</dbReference>
<proteinExistence type="predicted"/>
<feature type="domain" description="Protein kinase" evidence="19">
    <location>
        <begin position="781"/>
        <end position="1041"/>
    </location>
</feature>
<dbReference type="InterPro" id="IPR001245">
    <property type="entry name" value="Ser-Thr/Tyr_kinase_cat_dom"/>
</dbReference>
<keyword evidence="7" id="KW-0677">Repeat</keyword>
<dbReference type="SMART" id="SM00044">
    <property type="entry name" value="CYCc"/>
    <property type="match status" value="1"/>
</dbReference>
<keyword evidence="11 18" id="KW-1133">Transmembrane helix</keyword>
<dbReference type="EMBL" id="KU877344">
    <property type="protein sequence ID" value="ANB51070.1"/>
    <property type="molecule type" value="Genomic_DNA"/>
</dbReference>
<name>A0A160EPW9_9VIRU</name>
<evidence type="ECO:0000256" key="4">
    <source>
        <dbReference type="ARBA" id="ARBA00022679"/>
    </source>
</evidence>
<dbReference type="PROSITE" id="PS00108">
    <property type="entry name" value="PROTEIN_KINASE_ST"/>
    <property type="match status" value="2"/>
</dbReference>
<dbReference type="PROSITE" id="PS50011">
    <property type="entry name" value="PROTEIN_KINASE_DOM"/>
    <property type="match status" value="2"/>
</dbReference>
<dbReference type="InterPro" id="IPR008271">
    <property type="entry name" value="Ser/Thr_kinase_AS"/>
</dbReference>
<dbReference type="CDD" id="cd13999">
    <property type="entry name" value="STKc_MAP3K-like"/>
    <property type="match status" value="2"/>
</dbReference>
<evidence type="ECO:0000256" key="17">
    <source>
        <dbReference type="PROSITE-ProRule" id="PRU10141"/>
    </source>
</evidence>
<dbReference type="Proteomes" id="UP000241365">
    <property type="component" value="Segment"/>
</dbReference>
<dbReference type="GeneID" id="80513432"/>
<feature type="binding site" evidence="17">
    <location>
        <position position="808"/>
    </location>
    <ligand>
        <name>ATP</name>
        <dbReference type="ChEBI" id="CHEBI:30616"/>
    </ligand>
</feature>
<evidence type="ECO:0000259" key="19">
    <source>
        <dbReference type="PROSITE" id="PS50011"/>
    </source>
</evidence>
<dbReference type="GO" id="GO:0009190">
    <property type="term" value="P:cyclic nucleotide biosynthetic process"/>
    <property type="evidence" value="ECO:0007669"/>
    <property type="project" value="InterPro"/>
</dbReference>
<dbReference type="PANTHER" id="PTHR44329">
    <property type="entry name" value="SERINE/THREONINE-PROTEIN KINASE TNNI3K-RELATED"/>
    <property type="match status" value="1"/>
</dbReference>
<evidence type="ECO:0000256" key="6">
    <source>
        <dbReference type="ARBA" id="ARBA00022729"/>
    </source>
</evidence>
<evidence type="ECO:0000256" key="13">
    <source>
        <dbReference type="ARBA" id="ARBA00023170"/>
    </source>
</evidence>
<dbReference type="InterPro" id="IPR001054">
    <property type="entry name" value="A/G_cyclase"/>
</dbReference>
<keyword evidence="12 18" id="KW-0472">Membrane</keyword>
<evidence type="ECO:0000256" key="16">
    <source>
        <dbReference type="ARBA" id="ARBA00048679"/>
    </source>
</evidence>
<dbReference type="PRINTS" id="PR00109">
    <property type="entry name" value="TYRKINASE"/>
</dbReference>
<dbReference type="InterPro" id="IPR000742">
    <property type="entry name" value="EGF"/>
</dbReference>
<comment type="subcellular location">
    <subcellularLocation>
        <location evidence="1">Membrane</location>
        <topology evidence="1">Single-pass type I membrane protein</topology>
    </subcellularLocation>
</comment>
<dbReference type="Pfam" id="PF00211">
    <property type="entry name" value="Guanylate_cyc"/>
    <property type="match status" value="1"/>
</dbReference>
<dbReference type="GO" id="GO:0016020">
    <property type="term" value="C:membrane"/>
    <property type="evidence" value="ECO:0007669"/>
    <property type="project" value="UniProtKB-SubCell"/>
</dbReference>
<keyword evidence="9 21" id="KW-0418">Kinase</keyword>
<evidence type="ECO:0000256" key="11">
    <source>
        <dbReference type="ARBA" id="ARBA00022989"/>
    </source>
</evidence>
<comment type="catalytic activity">
    <reaction evidence="16">
        <text>L-seryl-[protein] + ATP = O-phospho-L-seryl-[protein] + ADP + H(+)</text>
        <dbReference type="Rhea" id="RHEA:17989"/>
        <dbReference type="Rhea" id="RHEA-COMP:9863"/>
        <dbReference type="Rhea" id="RHEA-COMP:11604"/>
        <dbReference type="ChEBI" id="CHEBI:15378"/>
        <dbReference type="ChEBI" id="CHEBI:29999"/>
        <dbReference type="ChEBI" id="CHEBI:30616"/>
        <dbReference type="ChEBI" id="CHEBI:83421"/>
        <dbReference type="ChEBI" id="CHEBI:456216"/>
        <dbReference type="EC" id="2.7.11.1"/>
    </reaction>
</comment>
<sequence length="1606" mass="180831">MMQISKIIVLILIINYAANCRAQMGSRIYCSGSVSSITLFEKYIKSYANHNDNVIIKYAGMSVDEINADVYIADCSAYDRAIPKDMMDLYGLKQFPIVGQAIVMIYNVPGLSTDHLVIDRETLGKIWTGSIRKWNDIQIQNLNMDIAHQLPNETITLGYNDAYYLSISEIMQLSLRNFSEEFAAAHTLAGGKFAGMIPAQEGYAIGIGESSESRIEWVNNNTYSLSFADLATVYPHNISYMFMYNKAGNLVEPNITTVQSAMADFKEIYTSGDFTIDIFDAPGNNSWPISWVNYISMNGNFQQNDCFRTKELLDFIAWLYTNNEIAEDIKQLQYYPLDNTIKKIAIDNMYDVKCNGEISQKHQYLISFGSPLSIMASWPITWDSSITTIKYYDALSDQAIELQKTYSGDFGITIKDFDNKYYSEMEDIGVAHLAAFNIVPSYNIPQLIGANETIVLDYETIVDIYLGVITNWNHSKIRNLNTDYINSLLPDKPIIVVIQDIESDISELFTTFLSSQSERFNNQVGPTNLVKLSYTENNVVYVNDAYGVGNTLVETDYSFAFWSDPGIRMLSHMSIVQPASIKTQTGNILKPTLEALTKAINDKISNTRRRNDDAWPLIAEISLVYRQETMQSFSKASALADFIYWTQFDEMAASITATQGYYLASTNPYYLKNNLELLKSFTFNGQQVSQYANCINDGTICSDNGSCNNNICLCDKGRTGNYCESIVSESSDDTIMIVLAIIIPISFLVVIIAVITIIIAIVISRFAKTVENDWEIDFSELEFIEEIGSGGNGIVHKASWKGTEVAVKVMITQNITKDTEKSFKDEVKIMTGLRHPNVVLFMAASTRPPKMCIVMEYMSLGSLSDILENDLIPEIPFALKLKIAYQASKGMHFLHSSGIVHRDLKSLNLLLDSKWNVKVSDFGLTKFKSDMDKAKSDKQLNCSIHWTAPEILNDSSNIDYILADVYSFGIILWELFTRSKPYLGMSPAAIAVAVIRDNIRPTISSELLESPEYLDLISNCWHTDPIIRPTFLEIMTRISNMTGDSGMYTGTSSSSYSSNNNSYKTKKIFNTGPSEVSSTSASEMSHRTIKFGNNVNHPTGNVTVVFTDITSAVQLWEHSAFAMKDAVSIHNEIIRDLIEKHKGYESIISRERNTGEGSFCVIFSDTDNAINFAMNIQTSMLQADWPQKLLEHPSACEELDHNDAIIYRGPRVRIGINSGPVKIVQDNVINRYYYTGPTINIVKEITLTTHGGQILISEPVRQYIGDTYKVKTLTGTNIMDDNGFVNLYDLEIPSLENRFFGGATIDHDNSYADRSDKLVIHSHLNKEDDFLTSANMCPYIINYNEISVDTSNQLGVGSYGIVYKGNWKGVSVAIKKFIKQKLPEKEMLELRQESSILCGLKHPNIVLMIGICINKPNICIVTEFIKNGSLHQVLHNRTIKITWKQKLEMLNGIAQGINYLHTSDPVIIHRDIKPSNLLVDENYVIKITDFGFATVKQENTRMTHCGTPCWTAPEILRGEKYDEKVDIYSFGIVMWEMLTSRKPYDGCNFMQVSLDVLDGIRPQIPNDCPTEYKKLMKKCWDTDSTKRPSAQDIIIKLSELIGNSHV</sequence>
<evidence type="ECO:0000256" key="18">
    <source>
        <dbReference type="SAM" id="Phobius"/>
    </source>
</evidence>
<dbReference type="Pfam" id="PF07714">
    <property type="entry name" value="PK_Tyr_Ser-Thr"/>
    <property type="match status" value="2"/>
</dbReference>
<evidence type="ECO:0000256" key="2">
    <source>
        <dbReference type="ARBA" id="ARBA00012513"/>
    </source>
</evidence>
<feature type="domain" description="Protein kinase" evidence="19">
    <location>
        <begin position="1348"/>
        <end position="1601"/>
    </location>
</feature>
<protein>
    <recommendedName>
        <fullName evidence="2">non-specific serine/threonine protein kinase</fullName>
        <ecNumber evidence="2">2.7.11.1</ecNumber>
    </recommendedName>
</protein>
<dbReference type="InterPro" id="IPR024370">
    <property type="entry name" value="PBP_domain"/>
</dbReference>
<dbReference type="FunFam" id="3.30.200.20:FF:000060">
    <property type="entry name" value="Serine/threonine-protein kinase isoform 1"/>
    <property type="match status" value="1"/>
</dbReference>
<dbReference type="Gene3D" id="2.10.25.10">
    <property type="entry name" value="Laminin"/>
    <property type="match status" value="1"/>
</dbReference>
<keyword evidence="8 17" id="KW-0547">Nucleotide-binding</keyword>
<keyword evidence="22" id="KW-1185">Reference proteome</keyword>
<dbReference type="SMART" id="SM00220">
    <property type="entry name" value="S_TKc"/>
    <property type="match status" value="2"/>
</dbReference>